<evidence type="ECO:0000313" key="2">
    <source>
        <dbReference type="EMBL" id="AQV97619.1"/>
    </source>
</evidence>
<proteinExistence type="predicted"/>
<dbReference type="InterPro" id="IPR018895">
    <property type="entry name" value="DUF2474"/>
</dbReference>
<name>A0A1U9UYI1_CUPNE</name>
<dbReference type="Pfam" id="PF10617">
    <property type="entry name" value="DUF2474"/>
    <property type="match status" value="1"/>
</dbReference>
<feature type="transmembrane region" description="Helical" evidence="1">
    <location>
        <begin position="23"/>
        <end position="44"/>
    </location>
</feature>
<dbReference type="RefSeq" id="WP_078199969.1">
    <property type="nucleotide sequence ID" value="NZ_CP017758.1"/>
</dbReference>
<evidence type="ECO:0000256" key="1">
    <source>
        <dbReference type="SAM" id="Phobius"/>
    </source>
</evidence>
<organism evidence="2 3">
    <name type="scientific">Cupriavidus necator</name>
    <name type="common">Alcaligenes eutrophus</name>
    <name type="synonym">Ralstonia eutropha</name>
    <dbReference type="NCBI Taxonomy" id="106590"/>
    <lineage>
        <taxon>Bacteria</taxon>
        <taxon>Pseudomonadati</taxon>
        <taxon>Pseudomonadota</taxon>
        <taxon>Betaproteobacteria</taxon>
        <taxon>Burkholderiales</taxon>
        <taxon>Burkholderiaceae</taxon>
        <taxon>Cupriavidus</taxon>
    </lineage>
</organism>
<dbReference type="EMBL" id="CP017758">
    <property type="protein sequence ID" value="AQV97619.1"/>
    <property type="molecule type" value="Genomic_DNA"/>
</dbReference>
<evidence type="ECO:0000313" key="3">
    <source>
        <dbReference type="Proteomes" id="UP000189627"/>
    </source>
</evidence>
<sequence>MDTRRSGPGTGKRAGNDSWLRRVGWLVLIWAASVAALGVAAWVLRLIMQGVGFRS</sequence>
<dbReference type="Proteomes" id="UP000189627">
    <property type="component" value="Chromosome 2"/>
</dbReference>
<gene>
    <name evidence="2" type="ORF">BJN34_27535</name>
</gene>
<accession>A0A1U9UYI1</accession>
<keyword evidence="1" id="KW-1133">Transmembrane helix</keyword>
<dbReference type="KEGG" id="cuh:BJN34_27535"/>
<dbReference type="OrthoDB" id="6199137at2"/>
<keyword evidence="1" id="KW-0812">Transmembrane</keyword>
<dbReference type="AlphaFoldDB" id="A0A1U9UYI1"/>
<keyword evidence="1" id="KW-0472">Membrane</keyword>
<protein>
    <submittedName>
        <fullName evidence="2">DUF2474 domain-containing protein</fullName>
    </submittedName>
</protein>
<reference evidence="3" key="1">
    <citation type="submission" date="2017-02" db="EMBL/GenBank/DDBJ databases">
        <title>Complete genome sequence of Cupriavidus necator strain NH9, a 3-chlorobenzoate degrader.</title>
        <authorList>
            <person name="Moriuchi R."/>
            <person name="Dohra H."/>
            <person name="Ogawa N."/>
        </authorList>
    </citation>
    <scope>NUCLEOTIDE SEQUENCE [LARGE SCALE GENOMIC DNA]</scope>
    <source>
        <strain evidence="3">NH9</strain>
    </source>
</reference>